<proteinExistence type="predicted"/>
<evidence type="ECO:0000259" key="2">
    <source>
        <dbReference type="PROSITE" id="PS50011"/>
    </source>
</evidence>
<dbReference type="InterPro" id="IPR011009">
    <property type="entry name" value="Kinase-like_dom_sf"/>
</dbReference>
<accession>A0AAV1I0M6</accession>
<dbReference type="InterPro" id="IPR051681">
    <property type="entry name" value="Ser/Thr_Kinases-Pseudokinases"/>
</dbReference>
<sequence>MLRVVGADAGALLGKGGYGSVYRGVWHGIDVAVKIIKAQAQEREAAWFEASVMQDLDHPSIVKCHDWTSTSAGTVIVMQLCNGSLQSAIDRGHFQKDGSVFEGEPDIQKVVTCALQIAQGVRHLHDHDIIHADLNGNNVLFDASGCVKISDFGLSRLLHIREIESDEFGTVTHTPREMLVSGSLSKKVDVYAFGVLLWEMLSSRRAYAGLRYPEIVASKVRDTVCWSTPHCVPARVADVVDLCTRSDPASRPDFIAIESMLVADEGT</sequence>
<evidence type="ECO:0000313" key="4">
    <source>
        <dbReference type="Proteomes" id="UP001314263"/>
    </source>
</evidence>
<gene>
    <name evidence="3" type="ORF">CVIRNUC_003561</name>
</gene>
<dbReference type="Gene3D" id="1.10.510.10">
    <property type="entry name" value="Transferase(Phosphotransferase) domain 1"/>
    <property type="match status" value="1"/>
</dbReference>
<evidence type="ECO:0000256" key="1">
    <source>
        <dbReference type="PROSITE-ProRule" id="PRU10141"/>
    </source>
</evidence>
<dbReference type="AlphaFoldDB" id="A0AAV1I0M6"/>
<dbReference type="Proteomes" id="UP001314263">
    <property type="component" value="Unassembled WGS sequence"/>
</dbReference>
<dbReference type="Gene3D" id="3.30.200.20">
    <property type="entry name" value="Phosphorylase Kinase, domain 1"/>
    <property type="match status" value="1"/>
</dbReference>
<evidence type="ECO:0000313" key="3">
    <source>
        <dbReference type="EMBL" id="CAK0768403.1"/>
    </source>
</evidence>
<feature type="domain" description="Protein kinase" evidence="2">
    <location>
        <begin position="7"/>
        <end position="261"/>
    </location>
</feature>
<dbReference type="InterPro" id="IPR001245">
    <property type="entry name" value="Ser-Thr/Tyr_kinase_cat_dom"/>
</dbReference>
<dbReference type="PANTHER" id="PTHR44329">
    <property type="entry name" value="SERINE/THREONINE-PROTEIN KINASE TNNI3K-RELATED"/>
    <property type="match status" value="1"/>
</dbReference>
<dbReference type="SUPFAM" id="SSF56112">
    <property type="entry name" value="Protein kinase-like (PK-like)"/>
    <property type="match status" value="1"/>
</dbReference>
<keyword evidence="1" id="KW-0547">Nucleotide-binding</keyword>
<dbReference type="InterPro" id="IPR017441">
    <property type="entry name" value="Protein_kinase_ATP_BS"/>
</dbReference>
<feature type="binding site" evidence="1">
    <location>
        <position position="34"/>
    </location>
    <ligand>
        <name>ATP</name>
        <dbReference type="ChEBI" id="CHEBI:30616"/>
    </ligand>
</feature>
<dbReference type="PROSITE" id="PS00107">
    <property type="entry name" value="PROTEIN_KINASE_ATP"/>
    <property type="match status" value="1"/>
</dbReference>
<comment type="caution">
    <text evidence="3">The sequence shown here is derived from an EMBL/GenBank/DDBJ whole genome shotgun (WGS) entry which is preliminary data.</text>
</comment>
<dbReference type="PIRSF" id="PIRSF000654">
    <property type="entry name" value="Integrin-linked_kinase"/>
    <property type="match status" value="1"/>
</dbReference>
<keyword evidence="1" id="KW-0067">ATP-binding</keyword>
<keyword evidence="4" id="KW-1185">Reference proteome</keyword>
<dbReference type="PANTHER" id="PTHR44329:SF214">
    <property type="entry name" value="PROTEIN KINASE DOMAIN-CONTAINING PROTEIN"/>
    <property type="match status" value="1"/>
</dbReference>
<dbReference type="GO" id="GO:0004674">
    <property type="term" value="F:protein serine/threonine kinase activity"/>
    <property type="evidence" value="ECO:0007669"/>
    <property type="project" value="TreeGrafter"/>
</dbReference>
<dbReference type="PROSITE" id="PS50011">
    <property type="entry name" value="PROTEIN_KINASE_DOM"/>
    <property type="match status" value="1"/>
</dbReference>
<dbReference type="EMBL" id="CAUYUE010000004">
    <property type="protein sequence ID" value="CAK0768403.1"/>
    <property type="molecule type" value="Genomic_DNA"/>
</dbReference>
<protein>
    <recommendedName>
        <fullName evidence="2">Protein kinase domain-containing protein</fullName>
    </recommendedName>
</protein>
<reference evidence="3 4" key="1">
    <citation type="submission" date="2023-10" db="EMBL/GenBank/DDBJ databases">
        <authorList>
            <person name="Maclean D."/>
            <person name="Macfadyen A."/>
        </authorList>
    </citation>
    <scope>NUCLEOTIDE SEQUENCE [LARGE SCALE GENOMIC DNA]</scope>
</reference>
<dbReference type="InterPro" id="IPR000719">
    <property type="entry name" value="Prot_kinase_dom"/>
</dbReference>
<dbReference type="GO" id="GO:0005524">
    <property type="term" value="F:ATP binding"/>
    <property type="evidence" value="ECO:0007669"/>
    <property type="project" value="UniProtKB-UniRule"/>
</dbReference>
<dbReference type="Pfam" id="PF07714">
    <property type="entry name" value="PK_Tyr_Ser-Thr"/>
    <property type="match status" value="1"/>
</dbReference>
<organism evidence="3 4">
    <name type="scientific">Coccomyxa viridis</name>
    <dbReference type="NCBI Taxonomy" id="1274662"/>
    <lineage>
        <taxon>Eukaryota</taxon>
        <taxon>Viridiplantae</taxon>
        <taxon>Chlorophyta</taxon>
        <taxon>core chlorophytes</taxon>
        <taxon>Trebouxiophyceae</taxon>
        <taxon>Trebouxiophyceae incertae sedis</taxon>
        <taxon>Coccomyxaceae</taxon>
        <taxon>Coccomyxa</taxon>
    </lineage>
</organism>
<name>A0AAV1I0M6_9CHLO</name>